<evidence type="ECO:0000313" key="1">
    <source>
        <dbReference type="EMBL" id="XDJ68714.1"/>
    </source>
</evidence>
<reference evidence="1" key="1">
    <citation type="submission" date="2024-05" db="EMBL/GenBank/DDBJ databases">
        <authorList>
            <person name="Luo Y.-C."/>
            <person name="Nicholds J."/>
            <person name="Mortimer T."/>
            <person name="Maboni G."/>
        </authorList>
    </citation>
    <scope>NUCLEOTIDE SEQUENCE</scope>
    <source>
        <strain evidence="1">144863</strain>
    </source>
</reference>
<protein>
    <submittedName>
        <fullName evidence="1">Uncharacterized protein</fullName>
    </submittedName>
</protein>
<proteinExistence type="predicted"/>
<gene>
    <name evidence="1" type="ORF">ABRY94_11625</name>
</gene>
<dbReference type="EMBL" id="CP158262">
    <property type="protein sequence ID" value="XDJ68714.1"/>
    <property type="molecule type" value="Genomic_DNA"/>
</dbReference>
<sequence>MTWIPLISAIAGGAIAIGGNLAIECWRQHRRAKSLAFALRGEIKAIIEVVGIRRYVQLLDRGITLVTETQQHSLWYLPAKNRYFMVYEENASDLGMLSPDVTESIARTYALAKSFLDDVTNPEWLNRKTSQEVIDAMQEARAVLIMALESGHHTISVIEAKYFPYLGWRALCLKPLAAWCGRSTRDHRSDS</sequence>
<accession>A0AB39EQU8</accession>
<organism evidence="1">
    <name type="scientific">Castellaniella ginsengisoli</name>
    <dbReference type="NCBI Taxonomy" id="546114"/>
    <lineage>
        <taxon>Bacteria</taxon>
        <taxon>Pseudomonadati</taxon>
        <taxon>Pseudomonadota</taxon>
        <taxon>Betaproteobacteria</taxon>
        <taxon>Burkholderiales</taxon>
        <taxon>Alcaligenaceae</taxon>
        <taxon>Castellaniella</taxon>
    </lineage>
</organism>
<dbReference type="RefSeq" id="WP_368655374.1">
    <property type="nucleotide sequence ID" value="NZ_CP158262.1"/>
</dbReference>
<name>A0AB39EQU8_9BURK</name>
<dbReference type="AlphaFoldDB" id="A0AB39EQU8"/>